<evidence type="ECO:0000313" key="2">
    <source>
        <dbReference type="Proteomes" id="UP001165079"/>
    </source>
</evidence>
<reference evidence="1" key="1">
    <citation type="submission" date="2023-03" db="EMBL/GenBank/DDBJ databases">
        <title>Actinorhabdospora filicis NBRC 111898.</title>
        <authorList>
            <person name="Ichikawa N."/>
            <person name="Sato H."/>
            <person name="Tonouchi N."/>
        </authorList>
    </citation>
    <scope>NUCLEOTIDE SEQUENCE</scope>
    <source>
        <strain evidence="1">NBRC 111898</strain>
    </source>
</reference>
<gene>
    <name evidence="1" type="ORF">Afil01_20210</name>
</gene>
<comment type="caution">
    <text evidence="1">The sequence shown here is derived from an EMBL/GenBank/DDBJ whole genome shotgun (WGS) entry which is preliminary data.</text>
</comment>
<dbReference type="Proteomes" id="UP001165079">
    <property type="component" value="Unassembled WGS sequence"/>
</dbReference>
<dbReference type="AlphaFoldDB" id="A0A9W6SKA6"/>
<accession>A0A9W6SKA6</accession>
<keyword evidence="2" id="KW-1185">Reference proteome</keyword>
<evidence type="ECO:0000313" key="1">
    <source>
        <dbReference type="EMBL" id="GLZ77214.1"/>
    </source>
</evidence>
<proteinExistence type="predicted"/>
<protein>
    <submittedName>
        <fullName evidence="1">Uncharacterized protein</fullName>
    </submittedName>
</protein>
<dbReference type="EMBL" id="BSTX01000001">
    <property type="protein sequence ID" value="GLZ77214.1"/>
    <property type="molecule type" value="Genomic_DNA"/>
</dbReference>
<organism evidence="1 2">
    <name type="scientific">Actinorhabdospora filicis</name>
    <dbReference type="NCBI Taxonomy" id="1785913"/>
    <lineage>
        <taxon>Bacteria</taxon>
        <taxon>Bacillati</taxon>
        <taxon>Actinomycetota</taxon>
        <taxon>Actinomycetes</taxon>
        <taxon>Micromonosporales</taxon>
        <taxon>Micromonosporaceae</taxon>
        <taxon>Actinorhabdospora</taxon>
    </lineage>
</organism>
<sequence length="81" mass="8243">MRPNAATPATATAAASQIHVMPLTNSSEAATISTATTWATAMGPTREGRPVDGTGATGLLEVIGDRVPKGAKALTSWRAPR</sequence>
<name>A0A9W6SKA6_9ACTN</name>